<dbReference type="AlphaFoldDB" id="A0A822XXR2"/>
<accession>A0A822XXR2</accession>
<reference evidence="1 2" key="1">
    <citation type="journal article" date="2020" name="Mol. Biol. Evol.">
        <title>Distinct Expression and Methylation Patterns for Genes with Different Fates following a Single Whole-Genome Duplication in Flowering Plants.</title>
        <authorList>
            <person name="Shi T."/>
            <person name="Rahmani R.S."/>
            <person name="Gugger P.F."/>
            <person name="Wang M."/>
            <person name="Li H."/>
            <person name="Zhang Y."/>
            <person name="Li Z."/>
            <person name="Wang Q."/>
            <person name="Van de Peer Y."/>
            <person name="Marchal K."/>
            <person name="Chen J."/>
        </authorList>
    </citation>
    <scope>NUCLEOTIDE SEQUENCE [LARGE SCALE GENOMIC DNA]</scope>
    <source>
        <tissue evidence="1">Leaf</tissue>
    </source>
</reference>
<dbReference type="GO" id="GO:0009639">
    <property type="term" value="P:response to red or far red light"/>
    <property type="evidence" value="ECO:0007669"/>
    <property type="project" value="InterPro"/>
</dbReference>
<keyword evidence="2" id="KW-1185">Reference proteome</keyword>
<dbReference type="EMBL" id="DUZY01000001">
    <property type="protein sequence ID" value="DAD23991.1"/>
    <property type="molecule type" value="Genomic_DNA"/>
</dbReference>
<gene>
    <name evidence="1" type="ORF">HUJ06_025454</name>
</gene>
<proteinExistence type="predicted"/>
<dbReference type="Proteomes" id="UP000607653">
    <property type="component" value="Unassembled WGS sequence"/>
</dbReference>
<name>A0A822XXR2_NELNU</name>
<sequence>MSAADVAVVTELRQLVYLKDKFWRRDAVVSYEAAIGELKKEVKAKEVGLPPPFPMPSKTIPALLLELHTQYALESYMCRKIFHGFDNETFYMDGNLSLLLNPDQFRRDCFSQFRDMKAMDPAEPTCQFSKFCSKKYLFIVHPNYGWNPPENQFLWRVIKPNEGGLAIALAGSRTQASTLSFSSNRRNIVLQSIQRAKGILVKIGIK</sequence>
<evidence type="ECO:0000313" key="1">
    <source>
        <dbReference type="EMBL" id="DAD23991.1"/>
    </source>
</evidence>
<comment type="caution">
    <text evidence="1">The sequence shown here is derived from an EMBL/GenBank/DDBJ whole genome shotgun (WGS) entry which is preliminary data.</text>
</comment>
<dbReference type="InterPro" id="IPR040225">
    <property type="entry name" value="GIL1-like"/>
</dbReference>
<protein>
    <submittedName>
        <fullName evidence="1">Uncharacterized protein</fullName>
    </submittedName>
</protein>
<dbReference type="GO" id="GO:0009959">
    <property type="term" value="P:negative gravitropism"/>
    <property type="evidence" value="ECO:0007669"/>
    <property type="project" value="InterPro"/>
</dbReference>
<dbReference type="PANTHER" id="PTHR31161">
    <property type="entry name" value="PROTEIN GRAVITROPIC IN THE LIGHT 1"/>
    <property type="match status" value="1"/>
</dbReference>
<evidence type="ECO:0000313" key="2">
    <source>
        <dbReference type="Proteomes" id="UP000607653"/>
    </source>
</evidence>
<organism evidence="1 2">
    <name type="scientific">Nelumbo nucifera</name>
    <name type="common">Sacred lotus</name>
    <dbReference type="NCBI Taxonomy" id="4432"/>
    <lineage>
        <taxon>Eukaryota</taxon>
        <taxon>Viridiplantae</taxon>
        <taxon>Streptophyta</taxon>
        <taxon>Embryophyta</taxon>
        <taxon>Tracheophyta</taxon>
        <taxon>Spermatophyta</taxon>
        <taxon>Magnoliopsida</taxon>
        <taxon>Proteales</taxon>
        <taxon>Nelumbonaceae</taxon>
        <taxon>Nelumbo</taxon>
    </lineage>
</organism>